<keyword evidence="1" id="KW-0812">Transmembrane</keyword>
<proteinExistence type="predicted"/>
<dbReference type="Proteomes" id="UP000003423">
    <property type="component" value="Unassembled WGS sequence"/>
</dbReference>
<name>I3CZW2_9ARCH</name>
<keyword evidence="1" id="KW-1133">Transmembrane helix</keyword>
<sequence>MEVITEFPSIFFIIFRILGIISLGILGMVILKKVQNYKRRQCRRNDNLNTDVDKIENMFNETLRHLDELENFMIQSPIEVWKMELEINSIRGKIRHQLGHIPRMRCNLK</sequence>
<accession>I3CZW2</accession>
<gene>
    <name evidence="2" type="ORF">BD31_I0774</name>
</gene>
<evidence type="ECO:0000256" key="1">
    <source>
        <dbReference type="SAM" id="Phobius"/>
    </source>
</evidence>
<dbReference type="AlphaFoldDB" id="I3CZW2"/>
<protein>
    <submittedName>
        <fullName evidence="2">Uncharacterized protein</fullName>
    </submittedName>
</protein>
<reference evidence="2 3" key="1">
    <citation type="journal article" date="2012" name="J. Bacteriol.">
        <title>Genome sequence of "Candidatus Nitrosopumilus salaria" BD31, an ammonia-oxidizing archaeon from the San Francisco Bay estuary.</title>
        <authorList>
            <person name="Mosier A.C."/>
            <person name="Allen E.E."/>
            <person name="Kim M."/>
            <person name="Ferriera S."/>
            <person name="Francis C.A."/>
        </authorList>
    </citation>
    <scope>NUCLEOTIDE SEQUENCE [LARGE SCALE GENOMIC DNA]</scope>
    <source>
        <strain evidence="2 3">BD31</strain>
    </source>
</reference>
<comment type="caution">
    <text evidence="2">The sequence shown here is derived from an EMBL/GenBank/DDBJ whole genome shotgun (WGS) entry which is preliminary data.</text>
</comment>
<dbReference type="EMBL" id="AEXL02000161">
    <property type="protein sequence ID" value="EIJ65005.1"/>
    <property type="molecule type" value="Genomic_DNA"/>
</dbReference>
<dbReference type="RefSeq" id="WP_008301595.1">
    <property type="nucleotide sequence ID" value="NZ_AEXL02000161.1"/>
</dbReference>
<dbReference type="PATRIC" id="fig|859350.6.peg.1911"/>
<keyword evidence="1" id="KW-0472">Membrane</keyword>
<evidence type="ECO:0000313" key="3">
    <source>
        <dbReference type="Proteomes" id="UP000003423"/>
    </source>
</evidence>
<evidence type="ECO:0000313" key="2">
    <source>
        <dbReference type="EMBL" id="EIJ65005.1"/>
    </source>
</evidence>
<keyword evidence="3" id="KW-1185">Reference proteome</keyword>
<organism evidence="2 3">
    <name type="scientific">Candidatus Nitrosopumilus salarius BD31</name>
    <dbReference type="NCBI Taxonomy" id="859350"/>
    <lineage>
        <taxon>Archaea</taxon>
        <taxon>Nitrososphaerota</taxon>
        <taxon>Nitrososphaeria</taxon>
        <taxon>Nitrosopumilales</taxon>
        <taxon>Nitrosopumilaceae</taxon>
        <taxon>Nitrosopumilus</taxon>
    </lineage>
</organism>
<feature type="transmembrane region" description="Helical" evidence="1">
    <location>
        <begin position="12"/>
        <end position="31"/>
    </location>
</feature>